<evidence type="ECO:0000256" key="1">
    <source>
        <dbReference type="SAM" id="SignalP"/>
    </source>
</evidence>
<dbReference type="InterPro" id="IPR010994">
    <property type="entry name" value="RuvA_2-like"/>
</dbReference>
<sequence>MNLLPSVGRRLTLFLCCLVPLTPISAQDTSPAETDPELILQEIFPVIPEDIDPEELFEHFSQLLNDPLDLNLMTPEQLRSTMIPGERQITSFFEHRQKAGRFISIYELQAIPEWDLATIKRLAPFLTVTEKTVSLKKSLGSPTQHFLLARARRTLEKQKGYTAPDRPGASRYAGNPYHLYLRYRYARTGVFSTGVSLEKDAGEVWRWSPARQVYGVDFTSFHIQLLNRGRLKNLILGDFQVQFGQGLVLSSGLSLGKSAEVIQISGRSSTGIRPYTSAIEHRFFRGAAATIELTRRLHYTVFVSLRRTDATLSEKNGTVITSFPTDGYHRTTSERNKQGNVAERNSGSQLVYHSGKIPLQLGITTLFTGYSLPVEKRDLPYNRFEFKGRNNLIVGLHGTYRLKNQHFFAESARSSSGGTGTVTGAIIALNKHWDAALLYRHYRHNFHTIYGNAFKEGSRPINEKGLYGGIRFAPSGKWRHSAYLDLFRFPRRKYLVDTASGGNGFLLHTLWKPRKTFRAYASFQRERKQKNNKGADVPALPLAKTIRNTAAISLDWSKPMRYTLRTRLQGVRYRFGEQAPSLGFALIQDASIRLRRFEISGRFAFFRTDDYDSRQYAFERDVRYAFSLPSYYDHGTRHYLMVRYQVFRAAQVWLRWSQTRYNRLNTVGSGLDESGGNTRSEAKLQIMYQL</sequence>
<reference evidence="3" key="1">
    <citation type="journal article" date="2019" name="Int. J. Syst. Evol. Microbiol.">
        <title>The Global Catalogue of Microorganisms (GCM) 10K type strain sequencing project: providing services to taxonomists for standard genome sequencing and annotation.</title>
        <authorList>
            <consortium name="The Broad Institute Genomics Platform"/>
            <consortium name="The Broad Institute Genome Sequencing Center for Infectious Disease"/>
            <person name="Wu L."/>
            <person name="Ma J."/>
        </authorList>
    </citation>
    <scope>NUCLEOTIDE SEQUENCE [LARGE SCALE GENOMIC DNA]</scope>
    <source>
        <strain evidence="3">JCM 31920</strain>
    </source>
</reference>
<gene>
    <name evidence="2" type="ORF">GCM10023091_33460</name>
</gene>
<dbReference type="SUPFAM" id="SSF47781">
    <property type="entry name" value="RuvA domain 2-like"/>
    <property type="match status" value="1"/>
</dbReference>
<protein>
    <submittedName>
        <fullName evidence="2">Helix-hairpin-helix domain-containing protein</fullName>
    </submittedName>
</protein>
<feature type="chain" id="PRO_5047202070" evidence="1">
    <location>
        <begin position="27"/>
        <end position="690"/>
    </location>
</feature>
<dbReference type="EMBL" id="BAABEY010000030">
    <property type="protein sequence ID" value="GAA4443971.1"/>
    <property type="molecule type" value="Genomic_DNA"/>
</dbReference>
<keyword evidence="3" id="KW-1185">Reference proteome</keyword>
<organism evidence="2 3">
    <name type="scientific">Ravibacter arvi</name>
    <dbReference type="NCBI Taxonomy" id="2051041"/>
    <lineage>
        <taxon>Bacteria</taxon>
        <taxon>Pseudomonadati</taxon>
        <taxon>Bacteroidota</taxon>
        <taxon>Cytophagia</taxon>
        <taxon>Cytophagales</taxon>
        <taxon>Spirosomataceae</taxon>
        <taxon>Ravibacter</taxon>
    </lineage>
</organism>
<dbReference type="Proteomes" id="UP001501508">
    <property type="component" value="Unassembled WGS sequence"/>
</dbReference>
<evidence type="ECO:0000313" key="3">
    <source>
        <dbReference type="Proteomes" id="UP001501508"/>
    </source>
</evidence>
<evidence type="ECO:0000313" key="2">
    <source>
        <dbReference type="EMBL" id="GAA4443971.1"/>
    </source>
</evidence>
<proteinExistence type="predicted"/>
<comment type="caution">
    <text evidence="2">The sequence shown here is derived from an EMBL/GenBank/DDBJ whole genome shotgun (WGS) entry which is preliminary data.</text>
</comment>
<name>A0ABP8M5X3_9BACT</name>
<keyword evidence="1" id="KW-0732">Signal</keyword>
<feature type="signal peptide" evidence="1">
    <location>
        <begin position="1"/>
        <end position="26"/>
    </location>
</feature>
<dbReference type="RefSeq" id="WP_345031307.1">
    <property type="nucleotide sequence ID" value="NZ_BAABEY010000030.1"/>
</dbReference>
<accession>A0ABP8M5X3</accession>